<proteinExistence type="predicted"/>
<evidence type="ECO:0000256" key="3">
    <source>
        <dbReference type="ARBA" id="ARBA00022989"/>
    </source>
</evidence>
<dbReference type="AlphaFoldDB" id="A0A316YNQ3"/>
<dbReference type="GeneID" id="37040713"/>
<dbReference type="PROSITE" id="PS50850">
    <property type="entry name" value="MFS"/>
    <property type="match status" value="1"/>
</dbReference>
<dbReference type="SUPFAM" id="SSF103473">
    <property type="entry name" value="MFS general substrate transporter"/>
    <property type="match status" value="1"/>
</dbReference>
<evidence type="ECO:0000256" key="2">
    <source>
        <dbReference type="ARBA" id="ARBA00022692"/>
    </source>
</evidence>
<dbReference type="STRING" id="215250.A0A316YNQ3"/>
<dbReference type="OrthoDB" id="5296287at2759"/>
<feature type="transmembrane region" description="Helical" evidence="6">
    <location>
        <begin position="131"/>
        <end position="148"/>
    </location>
</feature>
<keyword evidence="4 6" id="KW-0472">Membrane</keyword>
<sequence>METPEKTPLMAQARQQFLDLFRWKQRVSIIDENGNEKIEYQSPVVPTNPVTLLWQLTAKQWLFYWTGFFCWFGDAFDFHALSIQTSKLSAFYGVTKSDVSTAITLTLLLRSVGAVFFGIAGDYFGRKYPMVLNMFLLGALQIGSIYATTFNQFLATRALFGIAMGGVFGNAAAMALENVPAEARGILSGIFQSGYSFGYVIAACVNLGVGGAPDSWRTAFWVGAGLSFSGGILRLLFPESKQFIEKKKSGNKGGATNAFLREFKKMIKKEWQRVLYTIVLMAIFNFYSHTTQDSYTTFLLTQKRMNNSLASKASILMKTGACVGGTTVGWASQFFGRRRSIAVCGILCCCIIPAWVLPDSFGALATGGFILQFFVQGAWGVIPIHLSELSPPAFRASFPGLTYQLGNMISSPAAQIVNEISERTTVFDVGARRQAYGPTMAIATAIISLLLTFWISIGPERKGSHFETVAAAGAEVNLGEQQHKHENTADSPAEDQSALEKSSLHGSSEDEKKDDGLQTQTKDV</sequence>
<feature type="domain" description="Major facilitator superfamily (MFS) profile" evidence="7">
    <location>
        <begin position="63"/>
        <end position="462"/>
    </location>
</feature>
<dbReference type="PANTHER" id="PTHR23508">
    <property type="entry name" value="CARBOXYLIC ACID TRANSPORTER PROTEIN HOMOLOG"/>
    <property type="match status" value="1"/>
</dbReference>
<feature type="transmembrane region" description="Helical" evidence="6">
    <location>
        <begin position="340"/>
        <end position="357"/>
    </location>
</feature>
<evidence type="ECO:0000256" key="6">
    <source>
        <dbReference type="SAM" id="Phobius"/>
    </source>
</evidence>
<dbReference type="CDD" id="cd17316">
    <property type="entry name" value="MFS_SV2_like"/>
    <property type="match status" value="1"/>
</dbReference>
<evidence type="ECO:0000256" key="4">
    <source>
        <dbReference type="ARBA" id="ARBA00023136"/>
    </source>
</evidence>
<feature type="transmembrane region" description="Helical" evidence="6">
    <location>
        <begin position="102"/>
        <end position="124"/>
    </location>
</feature>
<dbReference type="GO" id="GO:0005886">
    <property type="term" value="C:plasma membrane"/>
    <property type="evidence" value="ECO:0007669"/>
    <property type="project" value="TreeGrafter"/>
</dbReference>
<dbReference type="Gene3D" id="1.20.1250.20">
    <property type="entry name" value="MFS general substrate transporter like domains"/>
    <property type="match status" value="2"/>
</dbReference>
<dbReference type="EMBL" id="KZ819636">
    <property type="protein sequence ID" value="PWN90434.1"/>
    <property type="molecule type" value="Genomic_DNA"/>
</dbReference>
<dbReference type="PANTHER" id="PTHR23508:SF9">
    <property type="entry name" value="CARBOXYLIC ACID TRANSPORT PROTEIN (AFU_ORTHOLOGUE AFUA_2G09450)"/>
    <property type="match status" value="1"/>
</dbReference>
<keyword evidence="3 6" id="KW-1133">Transmembrane helix</keyword>
<feature type="transmembrane region" description="Helical" evidence="6">
    <location>
        <begin position="62"/>
        <end position="82"/>
    </location>
</feature>
<dbReference type="Proteomes" id="UP000245768">
    <property type="component" value="Unassembled WGS sequence"/>
</dbReference>
<dbReference type="Pfam" id="PF07690">
    <property type="entry name" value="MFS_1"/>
    <property type="match status" value="1"/>
</dbReference>
<feature type="transmembrane region" description="Helical" evidence="6">
    <location>
        <begin position="218"/>
        <end position="237"/>
    </location>
</feature>
<feature type="transmembrane region" description="Helical" evidence="6">
    <location>
        <begin position="271"/>
        <end position="289"/>
    </location>
</feature>
<feature type="region of interest" description="Disordered" evidence="5">
    <location>
        <begin position="477"/>
        <end position="524"/>
    </location>
</feature>
<keyword evidence="9" id="KW-1185">Reference proteome</keyword>
<dbReference type="InterPro" id="IPR011701">
    <property type="entry name" value="MFS"/>
</dbReference>
<feature type="transmembrane region" description="Helical" evidence="6">
    <location>
        <begin position="309"/>
        <end position="328"/>
    </location>
</feature>
<gene>
    <name evidence="8" type="ORF">FA10DRAFT_229640</name>
</gene>
<dbReference type="InterPro" id="IPR020846">
    <property type="entry name" value="MFS_dom"/>
</dbReference>
<comment type="subcellular location">
    <subcellularLocation>
        <location evidence="1">Membrane</location>
        <topology evidence="1">Multi-pass membrane protein</topology>
    </subcellularLocation>
</comment>
<feature type="transmembrane region" description="Helical" evidence="6">
    <location>
        <begin position="440"/>
        <end position="457"/>
    </location>
</feature>
<feature type="transmembrane region" description="Helical" evidence="6">
    <location>
        <begin position="154"/>
        <end position="173"/>
    </location>
</feature>
<reference evidence="8 9" key="1">
    <citation type="journal article" date="2018" name="Mol. Biol. Evol.">
        <title>Broad Genomic Sampling Reveals a Smut Pathogenic Ancestry of the Fungal Clade Ustilaginomycotina.</title>
        <authorList>
            <person name="Kijpornyongpan T."/>
            <person name="Mondo S.J."/>
            <person name="Barry K."/>
            <person name="Sandor L."/>
            <person name="Lee J."/>
            <person name="Lipzen A."/>
            <person name="Pangilinan J."/>
            <person name="LaButti K."/>
            <person name="Hainaut M."/>
            <person name="Henrissat B."/>
            <person name="Grigoriev I.V."/>
            <person name="Spatafora J.W."/>
            <person name="Aime M.C."/>
        </authorList>
    </citation>
    <scope>NUCLEOTIDE SEQUENCE [LARGE SCALE GENOMIC DNA]</scope>
    <source>
        <strain evidence="8 9">MCA 4198</strain>
    </source>
</reference>
<protein>
    <submittedName>
        <fullName evidence="8">General substrate transporter</fullName>
    </submittedName>
</protein>
<evidence type="ECO:0000313" key="9">
    <source>
        <dbReference type="Proteomes" id="UP000245768"/>
    </source>
</evidence>
<keyword evidence="2 6" id="KW-0812">Transmembrane</keyword>
<evidence type="ECO:0000313" key="8">
    <source>
        <dbReference type="EMBL" id="PWN90434.1"/>
    </source>
</evidence>
<feature type="compositionally biased region" description="Basic and acidic residues" evidence="5">
    <location>
        <begin position="507"/>
        <end position="524"/>
    </location>
</feature>
<evidence type="ECO:0000256" key="5">
    <source>
        <dbReference type="SAM" id="MobiDB-lite"/>
    </source>
</evidence>
<organism evidence="8 9">
    <name type="scientific">Acaromyces ingoldii</name>
    <dbReference type="NCBI Taxonomy" id="215250"/>
    <lineage>
        <taxon>Eukaryota</taxon>
        <taxon>Fungi</taxon>
        <taxon>Dikarya</taxon>
        <taxon>Basidiomycota</taxon>
        <taxon>Ustilaginomycotina</taxon>
        <taxon>Exobasidiomycetes</taxon>
        <taxon>Exobasidiales</taxon>
        <taxon>Cryptobasidiaceae</taxon>
        <taxon>Acaromyces</taxon>
    </lineage>
</organism>
<evidence type="ECO:0000256" key="1">
    <source>
        <dbReference type="ARBA" id="ARBA00004141"/>
    </source>
</evidence>
<evidence type="ECO:0000259" key="7">
    <source>
        <dbReference type="PROSITE" id="PS50850"/>
    </source>
</evidence>
<dbReference type="RefSeq" id="XP_025377632.1">
    <property type="nucleotide sequence ID" value="XM_025518797.1"/>
</dbReference>
<dbReference type="InterPro" id="IPR036259">
    <property type="entry name" value="MFS_trans_sf"/>
</dbReference>
<name>A0A316YNQ3_9BASI</name>
<dbReference type="InParanoid" id="A0A316YNQ3"/>
<accession>A0A316YNQ3</accession>
<dbReference type="GO" id="GO:0046943">
    <property type="term" value="F:carboxylic acid transmembrane transporter activity"/>
    <property type="evidence" value="ECO:0007669"/>
    <property type="project" value="TreeGrafter"/>
</dbReference>
<feature type="transmembrane region" description="Helical" evidence="6">
    <location>
        <begin position="194"/>
        <end position="212"/>
    </location>
</feature>